<evidence type="ECO:0000256" key="1">
    <source>
        <dbReference type="SAM" id="MobiDB-lite"/>
    </source>
</evidence>
<evidence type="ECO:0000313" key="3">
    <source>
        <dbReference type="EMBL" id="OUS42513.1"/>
    </source>
</evidence>
<proteinExistence type="predicted"/>
<reference evidence="2" key="2">
    <citation type="journal article" date="2014" name="BMC Genomics">
        <title>An improved genome of the model marine alga Ostreococcus tauri unfolds by assessing Illumina de novo assemblies.</title>
        <authorList>
            <person name="Blanc-Mathieu R."/>
            <person name="Verhelst B."/>
            <person name="Derelle E."/>
            <person name="Rombauts S."/>
            <person name="Bouget F.Y."/>
            <person name="Carre I."/>
            <person name="Chateau A."/>
            <person name="Eyre-Walker A."/>
            <person name="Grimsley N."/>
            <person name="Moreau H."/>
            <person name="Piegu B."/>
            <person name="Rivals E."/>
            <person name="Schackwitz W."/>
            <person name="Van de Peer Y."/>
            <person name="Piganeau G."/>
        </authorList>
    </citation>
    <scope>NUCLEOTIDE SEQUENCE</scope>
    <source>
        <strain evidence="2">RCC4221</strain>
    </source>
</reference>
<dbReference type="Proteomes" id="UP000009170">
    <property type="component" value="Unassembled WGS sequence"/>
</dbReference>
<keyword evidence="4" id="KW-1185">Reference proteome</keyword>
<organism evidence="2 4">
    <name type="scientific">Ostreococcus tauri</name>
    <name type="common">Marine green alga</name>
    <dbReference type="NCBI Taxonomy" id="70448"/>
    <lineage>
        <taxon>Eukaryota</taxon>
        <taxon>Viridiplantae</taxon>
        <taxon>Chlorophyta</taxon>
        <taxon>Mamiellophyceae</taxon>
        <taxon>Mamiellales</taxon>
        <taxon>Bathycoccaceae</taxon>
        <taxon>Ostreococcus</taxon>
    </lineage>
</organism>
<accession>Q01FW8</accession>
<dbReference type="AlphaFoldDB" id="Q01FW8"/>
<feature type="region of interest" description="Disordered" evidence="1">
    <location>
        <begin position="1"/>
        <end position="24"/>
    </location>
</feature>
<reference evidence="2 4" key="1">
    <citation type="journal article" date="2006" name="Proc. Natl. Acad. Sci. U.S.A.">
        <title>Genome analysis of the smallest free-living eukaryote Ostreococcus tauri unveils many unique features.</title>
        <authorList>
            <person name="Derelle E."/>
            <person name="Ferraz C."/>
            <person name="Rombauts S."/>
            <person name="Rouze P."/>
            <person name="Worden A.Z."/>
            <person name="Robbens S."/>
            <person name="Partensky F."/>
            <person name="Degroeve S."/>
            <person name="Echeynie S."/>
            <person name="Cooke R."/>
            <person name="Saeys Y."/>
            <person name="Wuyts J."/>
            <person name="Jabbari K."/>
            <person name="Bowler C."/>
            <person name="Panaud O."/>
            <person name="Piegu B."/>
            <person name="Ball S.G."/>
            <person name="Ral J.-P."/>
            <person name="Bouget F.-Y."/>
            <person name="Piganeau G."/>
            <person name="De Baets B."/>
            <person name="Picard A."/>
            <person name="Delseny M."/>
            <person name="Demaille J."/>
            <person name="Van de Peer Y."/>
            <person name="Moreau H."/>
        </authorList>
    </citation>
    <scope>NUCLEOTIDE SEQUENCE [LARGE SCALE GENOMIC DNA]</scope>
    <source>
        <strain evidence="2 4">OTTH0595</strain>
    </source>
</reference>
<sequence>MGVNRRVRTEATTEEDEATTTDFRRPVETRDDLLESEAFETALKAGFAALALTCVGIVVKLSGPVIGEMVDKFPGRH</sequence>
<accession>A0A454XYK6</accession>
<gene>
    <name evidence="3" type="ORF">BE221DRAFT_201385</name>
    <name evidence="2" type="ORF">OT_ostta01g04670</name>
</gene>
<evidence type="ECO:0000313" key="2">
    <source>
        <dbReference type="EMBL" id="CAL50376.1"/>
    </source>
</evidence>
<accession>A0A1Y5I366</accession>
<dbReference type="EMBL" id="CAID01000001">
    <property type="protein sequence ID" value="CAL50376.1"/>
    <property type="molecule type" value="Genomic_DNA"/>
</dbReference>
<name>Q01FW8_OSTTA</name>
<dbReference type="EMBL" id="KZ155838">
    <property type="protein sequence ID" value="OUS42513.1"/>
    <property type="molecule type" value="Genomic_DNA"/>
</dbReference>
<dbReference type="OMA" id="MVDKFPG"/>
<dbReference type="InParanoid" id="Q01FW8"/>
<reference evidence="3" key="3">
    <citation type="submission" date="2017-04" db="EMBL/GenBank/DDBJ databases">
        <title>Population genomics of picophytoplankton unveils novel chromosome hypervariability.</title>
        <authorList>
            <consortium name="DOE Joint Genome Institute"/>
            <person name="Blanc-Mathieu R."/>
            <person name="Krasovec M."/>
            <person name="Hebrard M."/>
            <person name="Yau S."/>
            <person name="Desgranges E."/>
            <person name="Martin J."/>
            <person name="Schackwitz W."/>
            <person name="Kuo A."/>
            <person name="Salin G."/>
            <person name="Donnadieu C."/>
            <person name="Desdevises Y."/>
            <person name="Sanchez-Ferandin S."/>
            <person name="Moreau H."/>
            <person name="Rivals E."/>
            <person name="Grigoriev I.V."/>
            <person name="Grimsley N."/>
            <person name="Eyre-Walker A."/>
            <person name="Piganeau G."/>
        </authorList>
    </citation>
    <scope>NUCLEOTIDE SEQUENCE [LARGE SCALE GENOMIC DNA]</scope>
    <source>
        <strain evidence="3">RCC 1115</strain>
    </source>
</reference>
<protein>
    <submittedName>
        <fullName evidence="2">Unnamed product</fullName>
    </submittedName>
</protein>
<evidence type="ECO:0000313" key="4">
    <source>
        <dbReference type="Proteomes" id="UP000009170"/>
    </source>
</evidence>
<dbReference type="Proteomes" id="UP000195557">
    <property type="component" value="Unassembled WGS sequence"/>
</dbReference>